<dbReference type="AlphaFoldDB" id="W7DUL3"/>
<feature type="non-terminal residue" evidence="1">
    <location>
        <position position="1"/>
    </location>
</feature>
<dbReference type="OrthoDB" id="3642840at2759"/>
<dbReference type="GeneID" id="26250294"/>
<accession>W7DUL3</accession>
<reference evidence="1 2" key="1">
    <citation type="journal article" date="2013" name="PLoS Genet.">
        <title>Comparative genome structure, secondary metabolite, and effector coding capacity across Cochliobolus pathogens.</title>
        <authorList>
            <person name="Condon B.J."/>
            <person name="Leng Y."/>
            <person name="Wu D."/>
            <person name="Bushley K.E."/>
            <person name="Ohm R.A."/>
            <person name="Otillar R."/>
            <person name="Martin J."/>
            <person name="Schackwitz W."/>
            <person name="Grimwood J."/>
            <person name="MohdZainudin N."/>
            <person name="Xue C."/>
            <person name="Wang R."/>
            <person name="Manning V.A."/>
            <person name="Dhillon B."/>
            <person name="Tu Z.J."/>
            <person name="Steffenson B.J."/>
            <person name="Salamov A."/>
            <person name="Sun H."/>
            <person name="Lowry S."/>
            <person name="LaButti K."/>
            <person name="Han J."/>
            <person name="Copeland A."/>
            <person name="Lindquist E."/>
            <person name="Barry K."/>
            <person name="Schmutz J."/>
            <person name="Baker S.E."/>
            <person name="Ciuffetti L.M."/>
            <person name="Grigoriev I.V."/>
            <person name="Zhong S."/>
            <person name="Turgeon B.G."/>
        </authorList>
    </citation>
    <scope>NUCLEOTIDE SEQUENCE [LARGE SCALE GENOMIC DNA]</scope>
    <source>
        <strain evidence="1 2">FI3</strain>
    </source>
</reference>
<proteinExistence type="predicted"/>
<keyword evidence="2" id="KW-1185">Reference proteome</keyword>
<dbReference type="RefSeq" id="XP_014551388.1">
    <property type="nucleotide sequence ID" value="XM_014695902.1"/>
</dbReference>
<dbReference type="Proteomes" id="UP000054337">
    <property type="component" value="Unassembled WGS sequence"/>
</dbReference>
<dbReference type="EMBL" id="KI968832">
    <property type="protein sequence ID" value="EUN21813.1"/>
    <property type="molecule type" value="Genomic_DNA"/>
</dbReference>
<protein>
    <submittedName>
        <fullName evidence="1">Uncharacterized protein</fullName>
    </submittedName>
</protein>
<evidence type="ECO:0000313" key="1">
    <source>
        <dbReference type="EMBL" id="EUN21813.1"/>
    </source>
</evidence>
<evidence type="ECO:0000313" key="2">
    <source>
        <dbReference type="Proteomes" id="UP000054337"/>
    </source>
</evidence>
<sequence>VQAMFMRLRGHTCKHCLAIDEAHYKRHQDIAEQLHAIYESCGEVDWTIVPSAPNIAAEETPRDTNNSCDYGTEDDRVAVIAGILPSKREKKDAKRLMRAASRSRVITQEEIQYIDSIIHSTDGMSSNETEGPRNPEEVDEIEKQLRYHAQVYNARGNRDRLGSLTDNSGKMQETGFDAEMDRILNIFHITRLLKRNTNTRGLHGKELESLLTLVNVLELAITEDIVQAKRDIAEVRMRRAGYLRYVNRASYEILADRYSTKSWKMGGKSATIAVNPSVMKIPATESNVSSRSYSWSSACFTHVKKTVIPSSSDGWITTTDGTRSKAPALRLPVWDDFSSQQSQLARPPLHTEISPLDQCSANRDSFDEPLSNAPAVKGSLAPLSKGPETFATEPVEKAATQHFIVSQKKKSKKLREANRKARKLGMMRDTEASIASKGANNQVIEAADTSLCGISTVLEAGSQNSDTEEISLALPIQDVVSVGYDMIQTSKNTGSATASLQDVSNNLPTGPLPVTTHGKQSHWRSFVLKFTADQLTNPCLPLWGGCSYESWCIFEKNHILDCPFHPPRTCSLVTS</sequence>
<gene>
    <name evidence="1" type="ORF">COCVIDRAFT_113051</name>
</gene>
<organism evidence="1 2">
    <name type="scientific">Bipolaris victoriae (strain FI3)</name>
    <name type="common">Victoria blight of oats agent</name>
    <name type="synonym">Cochliobolus victoriae</name>
    <dbReference type="NCBI Taxonomy" id="930091"/>
    <lineage>
        <taxon>Eukaryota</taxon>
        <taxon>Fungi</taxon>
        <taxon>Dikarya</taxon>
        <taxon>Ascomycota</taxon>
        <taxon>Pezizomycotina</taxon>
        <taxon>Dothideomycetes</taxon>
        <taxon>Pleosporomycetidae</taxon>
        <taxon>Pleosporales</taxon>
        <taxon>Pleosporineae</taxon>
        <taxon>Pleosporaceae</taxon>
        <taxon>Bipolaris</taxon>
    </lineage>
</organism>
<name>W7DUL3_BIPV3</name>
<dbReference type="HOGENOM" id="CLU_478169_0_0_1"/>